<organism evidence="1 2">
    <name type="scientific">Araneus ventricosus</name>
    <name type="common">Orbweaver spider</name>
    <name type="synonym">Epeira ventricosa</name>
    <dbReference type="NCBI Taxonomy" id="182803"/>
    <lineage>
        <taxon>Eukaryota</taxon>
        <taxon>Metazoa</taxon>
        <taxon>Ecdysozoa</taxon>
        <taxon>Arthropoda</taxon>
        <taxon>Chelicerata</taxon>
        <taxon>Arachnida</taxon>
        <taxon>Araneae</taxon>
        <taxon>Araneomorphae</taxon>
        <taxon>Entelegynae</taxon>
        <taxon>Araneoidea</taxon>
        <taxon>Araneidae</taxon>
        <taxon>Araneus</taxon>
    </lineage>
</organism>
<dbReference type="Proteomes" id="UP000499080">
    <property type="component" value="Unassembled WGS sequence"/>
</dbReference>
<proteinExistence type="predicted"/>
<reference evidence="1 2" key="1">
    <citation type="journal article" date="2019" name="Sci. Rep.">
        <title>Orb-weaving spider Araneus ventricosus genome elucidates the spidroin gene catalogue.</title>
        <authorList>
            <person name="Kono N."/>
            <person name="Nakamura H."/>
            <person name="Ohtoshi R."/>
            <person name="Moran D.A.P."/>
            <person name="Shinohara A."/>
            <person name="Yoshida Y."/>
            <person name="Fujiwara M."/>
            <person name="Mori M."/>
            <person name="Tomita M."/>
            <person name="Arakawa K."/>
        </authorList>
    </citation>
    <scope>NUCLEOTIDE SEQUENCE [LARGE SCALE GENOMIC DNA]</scope>
</reference>
<evidence type="ECO:0000313" key="1">
    <source>
        <dbReference type="EMBL" id="GBN96121.1"/>
    </source>
</evidence>
<evidence type="ECO:0000313" key="2">
    <source>
        <dbReference type="Proteomes" id="UP000499080"/>
    </source>
</evidence>
<sequence length="133" mass="15168">SCQQRSSSSPCSSQHGLTTVISLLKNRNASSPKFSVDWRSPQRAALLISRLVSENDEQVVHLVKRRDAVDDNQYRSNQILRKNSCPEILTIEVNHINWSEKSETLRKDTSLDTFAIFAMKLLTYKETINGIVY</sequence>
<name>A0A4Y2T7D2_ARAVE</name>
<keyword evidence="2" id="KW-1185">Reference proteome</keyword>
<accession>A0A4Y2T7D2</accession>
<comment type="caution">
    <text evidence="1">The sequence shown here is derived from an EMBL/GenBank/DDBJ whole genome shotgun (WGS) entry which is preliminary data.</text>
</comment>
<protein>
    <submittedName>
        <fullName evidence="1">Uncharacterized protein</fullName>
    </submittedName>
</protein>
<feature type="non-terminal residue" evidence="1">
    <location>
        <position position="1"/>
    </location>
</feature>
<dbReference type="AlphaFoldDB" id="A0A4Y2T7D2"/>
<gene>
    <name evidence="1" type="ORF">AVEN_120677_1</name>
</gene>
<dbReference type="EMBL" id="BGPR01026419">
    <property type="protein sequence ID" value="GBN96121.1"/>
    <property type="molecule type" value="Genomic_DNA"/>
</dbReference>